<dbReference type="SUPFAM" id="SSF48179">
    <property type="entry name" value="6-phosphogluconate dehydrogenase C-terminal domain-like"/>
    <property type="match status" value="1"/>
</dbReference>
<dbReference type="GO" id="GO:0016491">
    <property type="term" value="F:oxidoreductase activity"/>
    <property type="evidence" value="ECO:0007669"/>
    <property type="project" value="UniProtKB-KW"/>
</dbReference>
<dbReference type="Proteomes" id="UP000442714">
    <property type="component" value="Unassembled WGS sequence"/>
</dbReference>
<name>A0A844ZWP3_9SPHN</name>
<proteinExistence type="predicted"/>
<dbReference type="OrthoDB" id="9812907at2"/>
<dbReference type="Pfam" id="PF03446">
    <property type="entry name" value="NAD_binding_2"/>
    <property type="match status" value="1"/>
</dbReference>
<evidence type="ECO:0000313" key="5">
    <source>
        <dbReference type="Proteomes" id="UP000442714"/>
    </source>
</evidence>
<protein>
    <submittedName>
        <fullName evidence="4">NAD(P)-dependent oxidoreductase</fullName>
    </submittedName>
</protein>
<gene>
    <name evidence="4" type="ORF">GRI41_03720</name>
</gene>
<dbReference type="PIRSF" id="PIRSF000103">
    <property type="entry name" value="HIBADH"/>
    <property type="match status" value="1"/>
</dbReference>
<dbReference type="SUPFAM" id="SSF51735">
    <property type="entry name" value="NAD(P)-binding Rossmann-fold domains"/>
    <property type="match status" value="1"/>
</dbReference>
<dbReference type="InterPro" id="IPR013328">
    <property type="entry name" value="6PGD_dom2"/>
</dbReference>
<dbReference type="AlphaFoldDB" id="A0A844ZWP3"/>
<evidence type="ECO:0000313" key="4">
    <source>
        <dbReference type="EMBL" id="MXO89919.1"/>
    </source>
</evidence>
<dbReference type="InterPro" id="IPR015815">
    <property type="entry name" value="HIBADH-related"/>
</dbReference>
<dbReference type="InterPro" id="IPR036291">
    <property type="entry name" value="NAD(P)-bd_dom_sf"/>
</dbReference>
<keyword evidence="1" id="KW-0560">Oxidoreductase</keyword>
<organism evidence="4 5">
    <name type="scientific">Pontixanthobacter aquaemixtae</name>
    <dbReference type="NCBI Taxonomy" id="1958940"/>
    <lineage>
        <taxon>Bacteria</taxon>
        <taxon>Pseudomonadati</taxon>
        <taxon>Pseudomonadota</taxon>
        <taxon>Alphaproteobacteria</taxon>
        <taxon>Sphingomonadales</taxon>
        <taxon>Erythrobacteraceae</taxon>
        <taxon>Pontixanthobacter</taxon>
    </lineage>
</organism>
<dbReference type="Gene3D" id="1.10.1040.10">
    <property type="entry name" value="N-(1-d-carboxylethyl)-l-norvaline Dehydrogenase, domain 2"/>
    <property type="match status" value="1"/>
</dbReference>
<dbReference type="EMBL" id="WTYX01000001">
    <property type="protein sequence ID" value="MXO89919.1"/>
    <property type="molecule type" value="Genomic_DNA"/>
</dbReference>
<evidence type="ECO:0000256" key="1">
    <source>
        <dbReference type="ARBA" id="ARBA00023002"/>
    </source>
</evidence>
<dbReference type="Gene3D" id="3.40.50.720">
    <property type="entry name" value="NAD(P)-binding Rossmann-like Domain"/>
    <property type="match status" value="1"/>
</dbReference>
<feature type="active site" evidence="2">
    <location>
        <position position="171"/>
    </location>
</feature>
<dbReference type="InterPro" id="IPR006115">
    <property type="entry name" value="6PGDH_NADP-bd"/>
</dbReference>
<dbReference type="InterPro" id="IPR008927">
    <property type="entry name" value="6-PGluconate_DH-like_C_sf"/>
</dbReference>
<feature type="domain" description="6-phosphogluconate dehydrogenase NADP-binding" evidence="3">
    <location>
        <begin position="6"/>
        <end position="157"/>
    </location>
</feature>
<reference evidence="4 5" key="1">
    <citation type="submission" date="2019-12" db="EMBL/GenBank/DDBJ databases">
        <title>Genomic-based taxomic classification of the family Erythrobacteraceae.</title>
        <authorList>
            <person name="Xu L."/>
        </authorList>
    </citation>
    <scope>NUCLEOTIDE SEQUENCE [LARGE SCALE GENOMIC DNA]</scope>
    <source>
        <strain evidence="4 5">KCTC 52763</strain>
    </source>
</reference>
<dbReference type="GO" id="GO:0050661">
    <property type="term" value="F:NADP binding"/>
    <property type="evidence" value="ECO:0007669"/>
    <property type="project" value="InterPro"/>
</dbReference>
<keyword evidence="5" id="KW-1185">Reference proteome</keyword>
<dbReference type="PANTHER" id="PTHR43060">
    <property type="entry name" value="3-HYDROXYISOBUTYRATE DEHYDROGENASE-LIKE 1, MITOCHONDRIAL-RELATED"/>
    <property type="match status" value="1"/>
</dbReference>
<dbReference type="PANTHER" id="PTHR43060:SF15">
    <property type="entry name" value="3-HYDROXYISOBUTYRATE DEHYDROGENASE-LIKE 1, MITOCHONDRIAL-RELATED"/>
    <property type="match status" value="1"/>
</dbReference>
<comment type="caution">
    <text evidence="4">The sequence shown here is derived from an EMBL/GenBank/DDBJ whole genome shotgun (WGS) entry which is preliminary data.</text>
</comment>
<sequence>MSNTSVGFIGLGLMGNPIARRLARQGFAVTGCDIHGPTLEAFDEEGTARAADPIEAARGKDFVGICVRTDDQLRNLAGDGRIFEAQGDGGIFIITSTVAPGLAQELEEIARPYGVSVIDVGVSGGHHYALEGKLSLFVGGDDETIARAREWLEAIGTISHLGPVGRGLQGKLLNNLACIANYGLAASILDIGVALDFDREQLREALQRGSAQSFALQVVPGMVGWRENSTAEGVADLRDLLAKDVYLSRDLVAAEDPAMSALQNACHVLLRRMDQAASELAGK</sequence>
<evidence type="ECO:0000256" key="2">
    <source>
        <dbReference type="PIRSR" id="PIRSR000103-1"/>
    </source>
</evidence>
<evidence type="ECO:0000259" key="3">
    <source>
        <dbReference type="Pfam" id="PF03446"/>
    </source>
</evidence>
<accession>A0A844ZWP3</accession>